<comment type="cofactor">
    <cofactor evidence="2">
        <name>Mg(2+)</name>
        <dbReference type="ChEBI" id="CHEBI:18420"/>
    </cofactor>
</comment>
<evidence type="ECO:0000256" key="3">
    <source>
        <dbReference type="ARBA" id="ARBA00013142"/>
    </source>
</evidence>
<dbReference type="GO" id="GO:0000287">
    <property type="term" value="F:magnesium ion binding"/>
    <property type="evidence" value="ECO:0007669"/>
    <property type="project" value="TreeGrafter"/>
</dbReference>
<dbReference type="PANTHER" id="PTHR13794">
    <property type="entry name" value="ENOLASE SUPERFAMILY, MANDELATE RACEMASE"/>
    <property type="match status" value="1"/>
</dbReference>
<dbReference type="InterPro" id="IPR034610">
    <property type="entry name" value="L-fuconate_dehydratase"/>
</dbReference>
<sequence>MTTITRLSVRDIRFPTSRSLDGSDAMNAAPDYSATYVTLETDSPQQLTGHGLTFTIGRGNEICVTAVNALTPLIVGKKLEDIAENMGAFWRAFTSDSQLRWIGPDKGAIHLATAAVVNAVWDLWAKSVGKPVWKLLVDMSPEELVRCLDFRYVTDAITPYEALALLNRHAKTKGEREKEMLAQGYPAYTTSAGWLGYDDDKIRRLAREGVAQGWTHFKQKVGGNLEEDVRRARILREEIGENLKLMMDANQVWDVDEAVANMRRLAEFDPWWIEEPTSPDDVLGHAAIRQRLGSIGVATGEHCQNRVMFKQLLQAEAIDFCQVDSCRLGGLNEVLVVLLMAAKFGVPVCPHAGGVGLCEYVQHISLFDYICVSASLENRVLEYVDHLHEHFVDPVVIRNGRYMPPQKPGYSIEMKAPSLETYVFPDGEAWRP</sequence>
<dbReference type="InterPro" id="IPR013341">
    <property type="entry name" value="Mandelate_racemase_N_dom"/>
</dbReference>
<dbReference type="InterPro" id="IPR036849">
    <property type="entry name" value="Enolase-like_C_sf"/>
</dbReference>
<dbReference type="InterPro" id="IPR013342">
    <property type="entry name" value="Mandelate_racemase_C"/>
</dbReference>
<dbReference type="CDD" id="cd03324">
    <property type="entry name" value="rTSbeta_L-fuconate_dehydratase"/>
    <property type="match status" value="1"/>
</dbReference>
<dbReference type="EC" id="4.2.1.68" evidence="3"/>
<keyword evidence="5" id="KW-0460">Magnesium</keyword>
<dbReference type="GO" id="GO:0050023">
    <property type="term" value="F:L-fuconate dehydratase activity"/>
    <property type="evidence" value="ECO:0007669"/>
    <property type="project" value="UniProtKB-EC"/>
</dbReference>
<keyword evidence="4" id="KW-0479">Metal-binding</keyword>
<feature type="domain" description="Mandelate racemase/muconate lactonizing enzyme C-terminal" evidence="7">
    <location>
        <begin position="199"/>
        <end position="295"/>
    </location>
</feature>
<dbReference type="Proteomes" id="UP000294200">
    <property type="component" value="Unassembled WGS sequence"/>
</dbReference>
<dbReference type="AlphaFoldDB" id="A0A4R0XJF6"/>
<evidence type="ECO:0000259" key="7">
    <source>
        <dbReference type="SMART" id="SM00922"/>
    </source>
</evidence>
<evidence type="ECO:0000256" key="6">
    <source>
        <dbReference type="ARBA" id="ARBA00023239"/>
    </source>
</evidence>
<dbReference type="SFLD" id="SFLDS00001">
    <property type="entry name" value="Enolase"/>
    <property type="match status" value="1"/>
</dbReference>
<dbReference type="InterPro" id="IPR046945">
    <property type="entry name" value="RHMD-like"/>
</dbReference>
<name>A0A4R0XJF6_9BURK</name>
<dbReference type="Pfam" id="PF02746">
    <property type="entry name" value="MR_MLE_N"/>
    <property type="match status" value="1"/>
</dbReference>
<evidence type="ECO:0000256" key="2">
    <source>
        <dbReference type="ARBA" id="ARBA00001946"/>
    </source>
</evidence>
<dbReference type="PANTHER" id="PTHR13794:SF58">
    <property type="entry name" value="MITOCHONDRIAL ENOLASE SUPERFAMILY MEMBER 1"/>
    <property type="match status" value="1"/>
</dbReference>
<dbReference type="SFLD" id="SFLDG00179">
    <property type="entry name" value="mandelate_racemase"/>
    <property type="match status" value="1"/>
</dbReference>
<proteinExistence type="predicted"/>
<dbReference type="GO" id="GO:0016052">
    <property type="term" value="P:carbohydrate catabolic process"/>
    <property type="evidence" value="ECO:0007669"/>
    <property type="project" value="InterPro"/>
</dbReference>
<dbReference type="InterPro" id="IPR029017">
    <property type="entry name" value="Enolase-like_N"/>
</dbReference>
<evidence type="ECO:0000256" key="1">
    <source>
        <dbReference type="ARBA" id="ARBA00001737"/>
    </source>
</evidence>
<dbReference type="FunFam" id="3.20.20.120:FF:000007">
    <property type="entry name" value="Mitochondrial enolase superfamily member 1"/>
    <property type="match status" value="1"/>
</dbReference>
<dbReference type="InterPro" id="IPR029065">
    <property type="entry name" value="Enolase_C-like"/>
</dbReference>
<evidence type="ECO:0000256" key="4">
    <source>
        <dbReference type="ARBA" id="ARBA00022723"/>
    </source>
</evidence>
<keyword evidence="9" id="KW-1185">Reference proteome</keyword>
<dbReference type="Pfam" id="PF13378">
    <property type="entry name" value="MR_MLE_C"/>
    <property type="match status" value="1"/>
</dbReference>
<gene>
    <name evidence="8" type="ORF">BZM27_08220</name>
</gene>
<organism evidence="8 9">
    <name type="scientific">Paraburkholderia steynii</name>
    <dbReference type="NCBI Taxonomy" id="1245441"/>
    <lineage>
        <taxon>Bacteria</taxon>
        <taxon>Pseudomonadati</taxon>
        <taxon>Pseudomonadota</taxon>
        <taxon>Betaproteobacteria</taxon>
        <taxon>Burkholderiales</taxon>
        <taxon>Burkholderiaceae</taxon>
        <taxon>Paraburkholderia</taxon>
    </lineage>
</organism>
<dbReference type="SMART" id="SM00922">
    <property type="entry name" value="MR_MLE"/>
    <property type="match status" value="1"/>
</dbReference>
<dbReference type="PROSITE" id="PS00909">
    <property type="entry name" value="MR_MLE_2"/>
    <property type="match status" value="1"/>
</dbReference>
<comment type="caution">
    <text evidence="8">The sequence shown here is derived from an EMBL/GenBank/DDBJ whole genome shotgun (WGS) entry which is preliminary data.</text>
</comment>
<keyword evidence="6" id="KW-0456">Lyase</keyword>
<accession>A0A4R0XJF6</accession>
<comment type="catalytic activity">
    <reaction evidence="1">
        <text>L-fuconate = 2-dehydro-3-deoxy-L-fuconate + H2O</text>
        <dbReference type="Rhea" id="RHEA:22772"/>
        <dbReference type="ChEBI" id="CHEBI:15377"/>
        <dbReference type="ChEBI" id="CHEBI:21291"/>
        <dbReference type="ChEBI" id="CHEBI:37448"/>
        <dbReference type="EC" id="4.2.1.68"/>
    </reaction>
</comment>
<evidence type="ECO:0000313" key="8">
    <source>
        <dbReference type="EMBL" id="TCG09005.1"/>
    </source>
</evidence>
<dbReference type="InterPro" id="IPR018110">
    <property type="entry name" value="Mandel_Rmase/mucon_lact_enz_CS"/>
</dbReference>
<dbReference type="Gene3D" id="3.30.390.10">
    <property type="entry name" value="Enolase-like, N-terminal domain"/>
    <property type="match status" value="1"/>
</dbReference>
<reference evidence="8 9" key="1">
    <citation type="submission" date="2017-02" db="EMBL/GenBank/DDBJ databases">
        <title>Paraburkholderia sophoroidis sp. nov. and Paraburkholderia steynii sp. nov. rhizobial symbionts of the fynbos legume Hypocalyptus sophoroides.</title>
        <authorList>
            <person name="Steenkamp E.T."/>
            <person name="Beukes C.W."/>
            <person name="Van Zyl E."/>
            <person name="Avontuur J."/>
            <person name="Chan W.Y."/>
            <person name="Hassen A."/>
            <person name="Palmer M."/>
            <person name="Mthombeni L."/>
            <person name="Phalane F."/>
            <person name="Sereme K."/>
            <person name="Venter S.N."/>
        </authorList>
    </citation>
    <scope>NUCLEOTIDE SEQUENCE [LARGE SCALE GENOMIC DNA]</scope>
    <source>
        <strain evidence="8 9">HC1.1ba</strain>
    </source>
</reference>
<dbReference type="SUPFAM" id="SSF51604">
    <property type="entry name" value="Enolase C-terminal domain-like"/>
    <property type="match status" value="1"/>
</dbReference>
<dbReference type="GO" id="GO:0009063">
    <property type="term" value="P:amino acid catabolic process"/>
    <property type="evidence" value="ECO:0007669"/>
    <property type="project" value="InterPro"/>
</dbReference>
<evidence type="ECO:0000256" key="5">
    <source>
        <dbReference type="ARBA" id="ARBA00022842"/>
    </source>
</evidence>
<dbReference type="EMBL" id="MWML01000020">
    <property type="protein sequence ID" value="TCG09005.1"/>
    <property type="molecule type" value="Genomic_DNA"/>
</dbReference>
<dbReference type="Gene3D" id="3.20.20.120">
    <property type="entry name" value="Enolase-like C-terminal domain"/>
    <property type="match status" value="1"/>
</dbReference>
<evidence type="ECO:0000313" key="9">
    <source>
        <dbReference type="Proteomes" id="UP000294200"/>
    </source>
</evidence>
<protein>
    <recommendedName>
        <fullName evidence="3">L-fuconate dehydratase</fullName>
        <ecNumber evidence="3">4.2.1.68</ecNumber>
    </recommendedName>
</protein>
<dbReference type="SFLD" id="SFLDF00111">
    <property type="entry name" value="L-fuconate_dehydratase"/>
    <property type="match status" value="1"/>
</dbReference>
<dbReference type="SUPFAM" id="SSF54826">
    <property type="entry name" value="Enolase N-terminal domain-like"/>
    <property type="match status" value="1"/>
</dbReference>